<evidence type="ECO:0000256" key="7">
    <source>
        <dbReference type="SAM" id="MobiDB-lite"/>
    </source>
</evidence>
<feature type="region of interest" description="Disordered" evidence="7">
    <location>
        <begin position="1"/>
        <end position="28"/>
    </location>
</feature>
<sequence length="386" mass="43410">MRLFSGRRDSTESQDAPSSRKSKRPPNSAFRQQRLKAWQPILSPQSVLPLLIIVAAIFAPIGIGLIITVNNVQNLSIDYSECRTLAGFSYSDIPSKYVRHNFKKKLTAEPQWKVNAVDGVTSCYLQFDIPQDIKKSVYIYYKLTNFYQNHRKYVSSFDIEQLKGNAVDADDLVSECNPLRESDGKAIYPCGLIANSLFNDTFPLVLNNTASEADNYYLTNKEISWSTDRKRYKKTKYNASQIVPPPNWSEKYPDGYTDDNIPDISTWEELQVWMRTAGLPKFYKLAAKNETSTLKKGTYEASVALHYPVDIFGGSKSFILTTNSIVGGRNMSLGIVYLIVAGIAILFGIIFVIKLIVTPRKMGDHTFLHFAEQGDESQLPASSSST</sequence>
<comment type="subcellular location">
    <subcellularLocation>
        <location evidence="1">Membrane</location>
        <topology evidence="1">Multi-pass membrane protein</topology>
    </subcellularLocation>
</comment>
<feature type="compositionally biased region" description="Basic and acidic residues" evidence="7">
    <location>
        <begin position="1"/>
        <end position="11"/>
    </location>
</feature>
<dbReference type="PANTHER" id="PTHR10926">
    <property type="entry name" value="CELL CYCLE CONTROL PROTEIN 50"/>
    <property type="match status" value="1"/>
</dbReference>
<reference evidence="9 10" key="1">
    <citation type="submission" date="2014-03" db="EMBL/GenBank/DDBJ databases">
        <title>The genome of Kluyveromyces dobzhanskii.</title>
        <authorList>
            <person name="Nystedt B."/>
            <person name="Astrom S."/>
        </authorList>
    </citation>
    <scope>NUCLEOTIDE SEQUENCE [LARGE SCALE GENOMIC DNA]</scope>
    <source>
        <strain evidence="9 10">CBS 2104</strain>
    </source>
</reference>
<comment type="caution">
    <text evidence="9">The sequence shown here is derived from an EMBL/GenBank/DDBJ whole genome shotgun (WGS) entry which is preliminary data.</text>
</comment>
<evidence type="ECO:0000256" key="5">
    <source>
        <dbReference type="ARBA" id="ARBA00023136"/>
    </source>
</evidence>
<keyword evidence="5 6" id="KW-0472">Membrane</keyword>
<dbReference type="GO" id="GO:0005794">
    <property type="term" value="C:Golgi apparatus"/>
    <property type="evidence" value="ECO:0007669"/>
    <property type="project" value="TreeGrafter"/>
</dbReference>
<dbReference type="InterPro" id="IPR005045">
    <property type="entry name" value="CDC50/LEM3_fam"/>
</dbReference>
<dbReference type="PANTHER" id="PTHR10926:SF0">
    <property type="entry name" value="CDC50, ISOFORM A"/>
    <property type="match status" value="1"/>
</dbReference>
<dbReference type="Proteomes" id="UP000031516">
    <property type="component" value="Unassembled WGS sequence"/>
</dbReference>
<comment type="similarity">
    <text evidence="2 6">Belongs to the CDC50/LEM3 family.</text>
</comment>
<accession>A0A0A8L5H6</accession>
<keyword evidence="10" id="KW-1185">Reference proteome</keyword>
<dbReference type="PIRSF" id="PIRSF015840">
    <property type="entry name" value="DUF284_TM_euk"/>
    <property type="match status" value="1"/>
</dbReference>
<dbReference type="Pfam" id="PF03381">
    <property type="entry name" value="CDC50"/>
    <property type="match status" value="1"/>
</dbReference>
<evidence type="ECO:0000256" key="8">
    <source>
        <dbReference type="SAM" id="Phobius"/>
    </source>
</evidence>
<evidence type="ECO:0000313" key="10">
    <source>
        <dbReference type="Proteomes" id="UP000031516"/>
    </source>
</evidence>
<dbReference type="GO" id="GO:0045332">
    <property type="term" value="P:phospholipid translocation"/>
    <property type="evidence" value="ECO:0007669"/>
    <property type="project" value="UniProtKB-UniRule"/>
</dbReference>
<dbReference type="AlphaFoldDB" id="A0A0A8L5H6"/>
<keyword evidence="4 8" id="KW-1133">Transmembrane helix</keyword>
<evidence type="ECO:0000256" key="3">
    <source>
        <dbReference type="ARBA" id="ARBA00022692"/>
    </source>
</evidence>
<evidence type="ECO:0000256" key="1">
    <source>
        <dbReference type="ARBA" id="ARBA00004141"/>
    </source>
</evidence>
<evidence type="ECO:0000313" key="9">
    <source>
        <dbReference type="EMBL" id="CDO93380.1"/>
    </source>
</evidence>
<organism evidence="9 10">
    <name type="scientific">Kluyveromyces dobzhanskii CBS 2104</name>
    <dbReference type="NCBI Taxonomy" id="1427455"/>
    <lineage>
        <taxon>Eukaryota</taxon>
        <taxon>Fungi</taxon>
        <taxon>Dikarya</taxon>
        <taxon>Ascomycota</taxon>
        <taxon>Saccharomycotina</taxon>
        <taxon>Saccharomycetes</taxon>
        <taxon>Saccharomycetales</taxon>
        <taxon>Saccharomycetaceae</taxon>
        <taxon>Kluyveromyces</taxon>
    </lineage>
</organism>
<feature type="transmembrane region" description="Helical" evidence="8">
    <location>
        <begin position="47"/>
        <end position="67"/>
    </location>
</feature>
<dbReference type="GO" id="GO:0005886">
    <property type="term" value="C:plasma membrane"/>
    <property type="evidence" value="ECO:0007669"/>
    <property type="project" value="TreeGrafter"/>
</dbReference>
<evidence type="ECO:0000256" key="4">
    <source>
        <dbReference type="ARBA" id="ARBA00022989"/>
    </source>
</evidence>
<gene>
    <name evidence="9" type="ORF">KLDO_g1678</name>
</gene>
<dbReference type="EMBL" id="CCBQ010000022">
    <property type="protein sequence ID" value="CDO93380.1"/>
    <property type="molecule type" value="Genomic_DNA"/>
</dbReference>
<name>A0A0A8L5H6_9SACH</name>
<dbReference type="OrthoDB" id="340608at2759"/>
<evidence type="ECO:0000256" key="6">
    <source>
        <dbReference type="PIRNR" id="PIRNR015840"/>
    </source>
</evidence>
<evidence type="ECO:0000256" key="2">
    <source>
        <dbReference type="ARBA" id="ARBA00009457"/>
    </source>
</evidence>
<proteinExistence type="inferred from homology"/>
<protein>
    <submittedName>
        <fullName evidence="9">WGS project CCBQ000000000 data, contig 00009</fullName>
    </submittedName>
</protein>
<dbReference type="GO" id="GO:0005783">
    <property type="term" value="C:endoplasmic reticulum"/>
    <property type="evidence" value="ECO:0007669"/>
    <property type="project" value="TreeGrafter"/>
</dbReference>
<feature type="transmembrane region" description="Helical" evidence="8">
    <location>
        <begin position="335"/>
        <end position="357"/>
    </location>
</feature>
<keyword evidence="3 8" id="KW-0812">Transmembrane</keyword>